<evidence type="ECO:0000256" key="5">
    <source>
        <dbReference type="SAM" id="Coils"/>
    </source>
</evidence>
<feature type="compositionally biased region" description="Basic residues" evidence="6">
    <location>
        <begin position="52"/>
        <end position="61"/>
    </location>
</feature>
<dbReference type="Proteomes" id="UP000193719">
    <property type="component" value="Unassembled WGS sequence"/>
</dbReference>
<evidence type="ECO:0000256" key="6">
    <source>
        <dbReference type="SAM" id="MobiDB-lite"/>
    </source>
</evidence>
<organism evidence="8 9">
    <name type="scientific">Piromyces finnis</name>
    <dbReference type="NCBI Taxonomy" id="1754191"/>
    <lineage>
        <taxon>Eukaryota</taxon>
        <taxon>Fungi</taxon>
        <taxon>Fungi incertae sedis</taxon>
        <taxon>Chytridiomycota</taxon>
        <taxon>Chytridiomycota incertae sedis</taxon>
        <taxon>Neocallimastigomycetes</taxon>
        <taxon>Neocallimastigales</taxon>
        <taxon>Neocallimastigaceae</taxon>
        <taxon>Piromyces</taxon>
    </lineage>
</organism>
<evidence type="ECO:0000256" key="4">
    <source>
        <dbReference type="PROSITE-ProRule" id="PRU00134"/>
    </source>
</evidence>
<feature type="compositionally biased region" description="Low complexity" evidence="6">
    <location>
        <begin position="62"/>
        <end position="74"/>
    </location>
</feature>
<reference evidence="8 9" key="1">
    <citation type="submission" date="2016-08" db="EMBL/GenBank/DDBJ databases">
        <title>Genomes of anaerobic fungi encode conserved fungal cellulosomes for biomass hydrolysis.</title>
        <authorList>
            <consortium name="DOE Joint Genome Institute"/>
            <person name="Haitjema C.H."/>
            <person name="Gilmore S.P."/>
            <person name="Henske J.K."/>
            <person name="Solomon K.V."/>
            <person name="De Groot R."/>
            <person name="Kuo A."/>
            <person name="Mondo S.J."/>
            <person name="Salamov A.A."/>
            <person name="Labutti K."/>
            <person name="Zhao Z."/>
            <person name="Chiniquy J."/>
            <person name="Barry K."/>
            <person name="Brewer H.M."/>
            <person name="Purvine S.O."/>
            <person name="Wright A.T."/>
            <person name="Boxma B."/>
            <person name="Van Alen T."/>
            <person name="Hackstein J.H."/>
            <person name="Baker S.E."/>
            <person name="Grigoriev I.V."/>
            <person name="O'Malley M.A."/>
        </authorList>
    </citation>
    <scope>NUCLEOTIDE SEQUENCE [LARGE SCALE GENOMIC DNA]</scope>
    <source>
        <strain evidence="9">finn</strain>
    </source>
</reference>
<dbReference type="EMBL" id="MCFH01000054">
    <property type="protein sequence ID" value="ORX43251.1"/>
    <property type="molecule type" value="Genomic_DNA"/>
</dbReference>
<evidence type="ECO:0000256" key="1">
    <source>
        <dbReference type="ARBA" id="ARBA00022723"/>
    </source>
</evidence>
<keyword evidence="5" id="KW-0175">Coiled coil</keyword>
<dbReference type="SUPFAM" id="SSF144232">
    <property type="entry name" value="HIT/MYND zinc finger-like"/>
    <property type="match status" value="1"/>
</dbReference>
<dbReference type="InterPro" id="IPR002893">
    <property type="entry name" value="Znf_MYND"/>
</dbReference>
<keyword evidence="1" id="KW-0479">Metal-binding</keyword>
<feature type="compositionally biased region" description="Low complexity" evidence="6">
    <location>
        <begin position="98"/>
        <end position="136"/>
    </location>
</feature>
<dbReference type="GO" id="GO:0008270">
    <property type="term" value="F:zinc ion binding"/>
    <property type="evidence" value="ECO:0007669"/>
    <property type="project" value="UniProtKB-KW"/>
</dbReference>
<dbReference type="Pfam" id="PF01753">
    <property type="entry name" value="zf-MYND"/>
    <property type="match status" value="1"/>
</dbReference>
<proteinExistence type="predicted"/>
<evidence type="ECO:0000256" key="2">
    <source>
        <dbReference type="ARBA" id="ARBA00022771"/>
    </source>
</evidence>
<sequence>MAGNNNNKRDVACSNPACQKKWVQGQPMFKSCSQCGQAKYCSKECQKSHWKQHKRACKKRALQLQQQQSQSQQSIKSPQLNQQQKVTSPKLNQKKQHQQQQQQQQQNPSSSPQLKQGKKQQQSPQLSSQSNKSGSLAPSKPVEKDVKNESFDQSKLIAELQELKKEKQKLMYDREDALFFLNKTKSTIAEQNEKMESFTERLRLTLNKVEKIHESIKSVKAIC</sequence>
<feature type="region of interest" description="Disordered" evidence="6">
    <location>
        <begin position="52"/>
        <end position="148"/>
    </location>
</feature>
<dbReference type="Gene3D" id="6.10.140.2220">
    <property type="match status" value="1"/>
</dbReference>
<evidence type="ECO:0000256" key="3">
    <source>
        <dbReference type="ARBA" id="ARBA00022833"/>
    </source>
</evidence>
<reference evidence="8 9" key="2">
    <citation type="submission" date="2016-08" db="EMBL/GenBank/DDBJ databases">
        <title>Pervasive Adenine N6-methylation of Active Genes in Fungi.</title>
        <authorList>
            <consortium name="DOE Joint Genome Institute"/>
            <person name="Mondo S.J."/>
            <person name="Dannebaum R.O."/>
            <person name="Kuo R.C."/>
            <person name="Labutti K."/>
            <person name="Haridas S."/>
            <person name="Kuo A."/>
            <person name="Salamov A."/>
            <person name="Ahrendt S.R."/>
            <person name="Lipzen A."/>
            <person name="Sullivan W."/>
            <person name="Andreopoulos W.B."/>
            <person name="Clum A."/>
            <person name="Lindquist E."/>
            <person name="Daum C."/>
            <person name="Ramamoorthy G.K."/>
            <person name="Gryganskyi A."/>
            <person name="Culley D."/>
            <person name="Magnuson J.K."/>
            <person name="James T.Y."/>
            <person name="O'Malley M.A."/>
            <person name="Stajich J.E."/>
            <person name="Spatafora J.W."/>
            <person name="Visel A."/>
            <person name="Grigoriev I.V."/>
        </authorList>
    </citation>
    <scope>NUCLEOTIDE SEQUENCE [LARGE SCALE GENOMIC DNA]</scope>
    <source>
        <strain evidence="9">finn</strain>
    </source>
</reference>
<keyword evidence="3" id="KW-0862">Zinc</keyword>
<protein>
    <recommendedName>
        <fullName evidence="7">MYND-type domain-containing protein</fullName>
    </recommendedName>
</protein>
<keyword evidence="9" id="KW-1185">Reference proteome</keyword>
<comment type="caution">
    <text evidence="8">The sequence shown here is derived from an EMBL/GenBank/DDBJ whole genome shotgun (WGS) entry which is preliminary data.</text>
</comment>
<evidence type="ECO:0000259" key="7">
    <source>
        <dbReference type="PROSITE" id="PS50865"/>
    </source>
</evidence>
<dbReference type="OrthoDB" id="2150766at2759"/>
<dbReference type="AlphaFoldDB" id="A0A1Y1UZ64"/>
<evidence type="ECO:0000313" key="8">
    <source>
        <dbReference type="EMBL" id="ORX43251.1"/>
    </source>
</evidence>
<dbReference type="STRING" id="1754191.A0A1Y1UZ64"/>
<gene>
    <name evidence="8" type="ORF">BCR36DRAFT_586738</name>
</gene>
<feature type="coiled-coil region" evidence="5">
    <location>
        <begin position="153"/>
        <end position="208"/>
    </location>
</feature>
<accession>A0A1Y1UZ64</accession>
<feature type="domain" description="MYND-type" evidence="7">
    <location>
        <begin position="15"/>
        <end position="57"/>
    </location>
</feature>
<evidence type="ECO:0000313" key="9">
    <source>
        <dbReference type="Proteomes" id="UP000193719"/>
    </source>
</evidence>
<feature type="compositionally biased region" description="Polar residues" evidence="6">
    <location>
        <begin position="75"/>
        <end position="87"/>
    </location>
</feature>
<keyword evidence="2 4" id="KW-0863">Zinc-finger</keyword>
<dbReference type="PROSITE" id="PS50865">
    <property type="entry name" value="ZF_MYND_2"/>
    <property type="match status" value="1"/>
</dbReference>
<name>A0A1Y1UZ64_9FUNG</name>
<dbReference type="SUPFAM" id="SSF81995">
    <property type="entry name" value="beta-sandwich domain of Sec23/24"/>
    <property type="match status" value="1"/>
</dbReference>